<name>A0A7S1RH59_ALECA</name>
<organism evidence="2">
    <name type="scientific">Alexandrium catenella</name>
    <name type="common">Red tide dinoflagellate</name>
    <name type="synonym">Gonyaulax catenella</name>
    <dbReference type="NCBI Taxonomy" id="2925"/>
    <lineage>
        <taxon>Eukaryota</taxon>
        <taxon>Sar</taxon>
        <taxon>Alveolata</taxon>
        <taxon>Dinophyceae</taxon>
        <taxon>Gonyaulacales</taxon>
        <taxon>Pyrocystaceae</taxon>
        <taxon>Alexandrium</taxon>
    </lineage>
</organism>
<sequence>MGDMELAGCGSDAEAEAEALVGGAGPGEARARHLRPVIATAAMLLGALALLAGAGLALAGGGTATAAGVAAVPPAAVQELIVAAETVEQAVEPLPALAPQAAGTDGSPQLPCSSGCHKVVESKLALCKPGKLGCSKAAYHRHSRCLLQCTCSDECHSRLHSVLAQCRPGDAGCMKPAHHRHKHCCDGCPGSTC</sequence>
<reference evidence="2" key="1">
    <citation type="submission" date="2021-01" db="EMBL/GenBank/DDBJ databases">
        <authorList>
            <person name="Corre E."/>
            <person name="Pelletier E."/>
            <person name="Niang G."/>
            <person name="Scheremetjew M."/>
            <person name="Finn R."/>
            <person name="Kale V."/>
            <person name="Holt S."/>
            <person name="Cochrane G."/>
            <person name="Meng A."/>
            <person name="Brown T."/>
            <person name="Cohen L."/>
        </authorList>
    </citation>
    <scope>NUCLEOTIDE SEQUENCE</scope>
    <source>
        <strain evidence="2">OF101</strain>
    </source>
</reference>
<keyword evidence="1" id="KW-0812">Transmembrane</keyword>
<proteinExistence type="predicted"/>
<keyword evidence="1" id="KW-0472">Membrane</keyword>
<accession>A0A7S1RH59</accession>
<protein>
    <submittedName>
        <fullName evidence="2">Uncharacterized protein</fullName>
    </submittedName>
</protein>
<dbReference type="EMBL" id="HBGE01072389">
    <property type="protein sequence ID" value="CAD9166569.1"/>
    <property type="molecule type" value="Transcribed_RNA"/>
</dbReference>
<feature type="transmembrane region" description="Helical" evidence="1">
    <location>
        <begin position="37"/>
        <end position="59"/>
    </location>
</feature>
<dbReference type="AlphaFoldDB" id="A0A7S1RH59"/>
<evidence type="ECO:0000256" key="1">
    <source>
        <dbReference type="SAM" id="Phobius"/>
    </source>
</evidence>
<keyword evidence="1" id="KW-1133">Transmembrane helix</keyword>
<evidence type="ECO:0000313" key="2">
    <source>
        <dbReference type="EMBL" id="CAD9166569.1"/>
    </source>
</evidence>
<gene>
    <name evidence="2" type="ORF">ACAT0790_LOCUS43337</name>
</gene>